<dbReference type="Gramene" id="KRH52193">
    <property type="protein sequence ID" value="KRH52193"/>
    <property type="gene ID" value="GLYMA_06G051700"/>
</dbReference>
<keyword evidence="2" id="KW-0812">Transmembrane</keyword>
<reference evidence="3" key="3">
    <citation type="submission" date="2018-07" db="EMBL/GenBank/DDBJ databases">
        <title>WGS assembly of Glycine max.</title>
        <authorList>
            <person name="Schmutz J."/>
            <person name="Cannon S."/>
            <person name="Schlueter J."/>
            <person name="Ma J."/>
            <person name="Mitros T."/>
            <person name="Nelson W."/>
            <person name="Hyten D."/>
            <person name="Song Q."/>
            <person name="Thelen J."/>
            <person name="Cheng J."/>
            <person name="Xu D."/>
            <person name="Hellsten U."/>
            <person name="May G."/>
            <person name="Yu Y."/>
            <person name="Sakurai T."/>
            <person name="Umezawa T."/>
            <person name="Bhattacharyya M."/>
            <person name="Sandhu D."/>
            <person name="Valliyodan B."/>
            <person name="Lindquist E."/>
            <person name="Peto M."/>
            <person name="Grant D."/>
            <person name="Shu S."/>
            <person name="Goodstein D."/>
            <person name="Barry K."/>
            <person name="Futrell-Griggs M."/>
            <person name="Abernathy B."/>
            <person name="Du J."/>
            <person name="Tian Z."/>
            <person name="Zhu L."/>
            <person name="Gill N."/>
            <person name="Joshi T."/>
            <person name="Libault M."/>
            <person name="Sethuraman A."/>
            <person name="Zhang X."/>
            <person name="Shinozaki K."/>
            <person name="Nguyen H."/>
            <person name="Wing R."/>
            <person name="Cregan P."/>
            <person name="Specht J."/>
            <person name="Grimwood J."/>
            <person name="Rokhsar D."/>
            <person name="Stacey G."/>
            <person name="Shoemaker R."/>
            <person name="Jackson S."/>
        </authorList>
    </citation>
    <scope>NUCLEOTIDE SEQUENCE</scope>
    <source>
        <tissue evidence="3">Callus</tissue>
    </source>
</reference>
<dbReference type="OrthoDB" id="1731885at2759"/>
<evidence type="ECO:0000313" key="5">
    <source>
        <dbReference type="Proteomes" id="UP000008827"/>
    </source>
</evidence>
<dbReference type="AlphaFoldDB" id="A0A0R0JC99"/>
<feature type="transmembrane region" description="Helical" evidence="2">
    <location>
        <begin position="106"/>
        <end position="126"/>
    </location>
</feature>
<evidence type="ECO:0000256" key="2">
    <source>
        <dbReference type="SAM" id="Phobius"/>
    </source>
</evidence>
<sequence length="135" mass="15572">MFLRVPAMNRSLNRENPDILNMMIAGKQIIRGVEDDKRDQRERKMGPVKPATQMSATAPNTLPPPLLSCLFVFTLLTFPLNLWLFYIFHSTSTLAHPSYSLFHLDFIHKPLSSFSFHGFLLQLLVFNVQRLDNII</sequence>
<feature type="transmembrane region" description="Helical" evidence="2">
    <location>
        <begin position="66"/>
        <end position="86"/>
    </location>
</feature>
<keyword evidence="2" id="KW-0472">Membrane</keyword>
<dbReference type="InParanoid" id="A0A0R0JC99"/>
<feature type="compositionally biased region" description="Basic and acidic residues" evidence="1">
    <location>
        <begin position="35"/>
        <end position="45"/>
    </location>
</feature>
<reference evidence="3 4" key="1">
    <citation type="journal article" date="2010" name="Nature">
        <title>Genome sequence of the palaeopolyploid soybean.</title>
        <authorList>
            <person name="Schmutz J."/>
            <person name="Cannon S.B."/>
            <person name="Schlueter J."/>
            <person name="Ma J."/>
            <person name="Mitros T."/>
            <person name="Nelson W."/>
            <person name="Hyten D.L."/>
            <person name="Song Q."/>
            <person name="Thelen J.J."/>
            <person name="Cheng J."/>
            <person name="Xu D."/>
            <person name="Hellsten U."/>
            <person name="May G.D."/>
            <person name="Yu Y."/>
            <person name="Sakurai T."/>
            <person name="Umezawa T."/>
            <person name="Bhattacharyya M.K."/>
            <person name="Sandhu D."/>
            <person name="Valliyodan B."/>
            <person name="Lindquist E."/>
            <person name="Peto M."/>
            <person name="Grant D."/>
            <person name="Shu S."/>
            <person name="Goodstein D."/>
            <person name="Barry K."/>
            <person name="Futrell-Griggs M."/>
            <person name="Abernathy B."/>
            <person name="Du J."/>
            <person name="Tian Z."/>
            <person name="Zhu L."/>
            <person name="Gill N."/>
            <person name="Joshi T."/>
            <person name="Libault M."/>
            <person name="Sethuraman A."/>
            <person name="Zhang X.-C."/>
            <person name="Shinozaki K."/>
            <person name="Nguyen H.T."/>
            <person name="Wing R.A."/>
            <person name="Cregan P."/>
            <person name="Specht J."/>
            <person name="Grimwood J."/>
            <person name="Rokhsar D."/>
            <person name="Stacey G."/>
            <person name="Shoemaker R.C."/>
            <person name="Jackson S.A."/>
        </authorList>
    </citation>
    <scope>NUCLEOTIDE SEQUENCE [LARGE SCALE GENOMIC DNA]</scope>
    <source>
        <strain evidence="4">cv. Williams 82</strain>
        <tissue evidence="3">Callus</tissue>
    </source>
</reference>
<dbReference type="EMBL" id="CM000839">
    <property type="protein sequence ID" value="KRH52193.1"/>
    <property type="molecule type" value="Genomic_DNA"/>
</dbReference>
<keyword evidence="5" id="KW-1185">Reference proteome</keyword>
<keyword evidence="2" id="KW-1133">Transmembrane helix</keyword>
<gene>
    <name evidence="3" type="ORF">GLYMA_06G051700</name>
</gene>
<reference evidence="4" key="2">
    <citation type="submission" date="2018-02" db="UniProtKB">
        <authorList>
            <consortium name="EnsemblPlants"/>
        </authorList>
    </citation>
    <scope>IDENTIFICATION</scope>
    <source>
        <strain evidence="4">Williams 82</strain>
    </source>
</reference>
<organism evidence="3">
    <name type="scientific">Glycine max</name>
    <name type="common">Soybean</name>
    <name type="synonym">Glycine hispida</name>
    <dbReference type="NCBI Taxonomy" id="3847"/>
    <lineage>
        <taxon>Eukaryota</taxon>
        <taxon>Viridiplantae</taxon>
        <taxon>Streptophyta</taxon>
        <taxon>Embryophyta</taxon>
        <taxon>Tracheophyta</taxon>
        <taxon>Spermatophyta</taxon>
        <taxon>Magnoliopsida</taxon>
        <taxon>eudicotyledons</taxon>
        <taxon>Gunneridae</taxon>
        <taxon>Pentapetalae</taxon>
        <taxon>rosids</taxon>
        <taxon>fabids</taxon>
        <taxon>Fabales</taxon>
        <taxon>Fabaceae</taxon>
        <taxon>Papilionoideae</taxon>
        <taxon>50 kb inversion clade</taxon>
        <taxon>NPAAA clade</taxon>
        <taxon>indigoferoid/millettioid clade</taxon>
        <taxon>Phaseoleae</taxon>
        <taxon>Glycine</taxon>
        <taxon>Glycine subgen. Soja</taxon>
    </lineage>
</organism>
<protein>
    <submittedName>
        <fullName evidence="3 4">Uncharacterized protein</fullName>
    </submittedName>
</protein>
<feature type="region of interest" description="Disordered" evidence="1">
    <location>
        <begin position="35"/>
        <end position="57"/>
    </location>
</feature>
<name>A0A0R0JC99_SOYBN</name>
<evidence type="ECO:0000313" key="3">
    <source>
        <dbReference type="EMBL" id="KRH52193.1"/>
    </source>
</evidence>
<evidence type="ECO:0000256" key="1">
    <source>
        <dbReference type="SAM" id="MobiDB-lite"/>
    </source>
</evidence>
<proteinExistence type="predicted"/>
<dbReference type="EnsemblPlants" id="KRH52193">
    <property type="protein sequence ID" value="KRH52193"/>
    <property type="gene ID" value="GLYMA_06G051700"/>
</dbReference>
<evidence type="ECO:0000313" key="4">
    <source>
        <dbReference type="EnsemblPlants" id="KRH52193"/>
    </source>
</evidence>
<dbReference type="Proteomes" id="UP000008827">
    <property type="component" value="Chromosome 6"/>
</dbReference>
<accession>A0A0R0JC99</accession>